<dbReference type="AlphaFoldDB" id="A0A8J3N323"/>
<dbReference type="Pfam" id="PF13347">
    <property type="entry name" value="MFS_2"/>
    <property type="match status" value="1"/>
</dbReference>
<gene>
    <name evidence="7" type="ORF">KSF_027500</name>
</gene>
<dbReference type="PANTHER" id="PTHR23528:SF1">
    <property type="entry name" value="MAJOR FACILITATOR SUPERFAMILY (MFS) PROFILE DOMAIN-CONTAINING PROTEIN"/>
    <property type="match status" value="1"/>
</dbReference>
<name>A0A8J3N323_9CHLR</name>
<feature type="transmembrane region" description="Helical" evidence="5">
    <location>
        <begin position="196"/>
        <end position="219"/>
    </location>
</feature>
<keyword evidence="8" id="KW-1185">Reference proteome</keyword>
<feature type="transmembrane region" description="Helical" evidence="5">
    <location>
        <begin position="103"/>
        <end position="119"/>
    </location>
</feature>
<proteinExistence type="predicted"/>
<dbReference type="PANTHER" id="PTHR23528">
    <property type="match status" value="1"/>
</dbReference>
<evidence type="ECO:0000256" key="5">
    <source>
        <dbReference type="SAM" id="Phobius"/>
    </source>
</evidence>
<dbReference type="InterPro" id="IPR020846">
    <property type="entry name" value="MFS_dom"/>
</dbReference>
<feature type="transmembrane region" description="Helical" evidence="5">
    <location>
        <begin position="403"/>
        <end position="421"/>
    </location>
</feature>
<keyword evidence="4 5" id="KW-0472">Membrane</keyword>
<keyword evidence="2 5" id="KW-0812">Transmembrane</keyword>
<dbReference type="PROSITE" id="PS50850">
    <property type="entry name" value="MFS"/>
    <property type="match status" value="1"/>
</dbReference>
<organism evidence="7 8">
    <name type="scientific">Reticulibacter mediterranei</name>
    <dbReference type="NCBI Taxonomy" id="2778369"/>
    <lineage>
        <taxon>Bacteria</taxon>
        <taxon>Bacillati</taxon>
        <taxon>Chloroflexota</taxon>
        <taxon>Ktedonobacteria</taxon>
        <taxon>Ktedonobacterales</taxon>
        <taxon>Reticulibacteraceae</taxon>
        <taxon>Reticulibacter</taxon>
    </lineage>
</organism>
<dbReference type="GO" id="GO:0022857">
    <property type="term" value="F:transmembrane transporter activity"/>
    <property type="evidence" value="ECO:0007669"/>
    <property type="project" value="InterPro"/>
</dbReference>
<sequence length="501" mass="55091">MATMGQEEVSERQPVQYLSKLHWTQILAISIFWFALNFHWAALGTIILPSQVFKMVGELHKGEALAFVLVPGAFVALFSNPLFGLLSDRTRGKLALWGRRRPYILIGTLVNIAALIWMAMAPNIFWLACAYLLVQFSSNAAQAPFHALLPDIVPVEQRGLASGVMGLLQIGGTIGGVIIAGNFIDATKPPLLYQQGLWLTYAIIIAVLVALMLITVITIRERSTLSAQLLAQEQATEATVTKRVWLSRSTLLTIAGTIVALGLTWGAMYLWNVAHLAGIAISTDVQQVVLEVVATVGLLRMFDFNPRRTPDFAWVLLTRMVMMMGIYTIQTFLQYYMKDVVGVAHPEAETTNFIILVSLTSLISAFAAGWLSDRFGRKRMVYISGGFMALVGLIFILTHSLPIVLAAGAIFGLGYGAYQSVDWALVADTLPSHQHYARDMGVWNISMAIPQIIAPVLGGPLIDYFTRNGQSVYGFQLIFAMAIVYCLIGTVTVRYIRGVTR</sequence>
<dbReference type="InterPro" id="IPR011701">
    <property type="entry name" value="MFS"/>
</dbReference>
<feature type="domain" description="Major facilitator superfamily (MFS) profile" evidence="6">
    <location>
        <begin position="25"/>
        <end position="501"/>
    </location>
</feature>
<protein>
    <recommendedName>
        <fullName evidence="6">Major facilitator superfamily (MFS) profile domain-containing protein</fullName>
    </recommendedName>
</protein>
<evidence type="ECO:0000259" key="6">
    <source>
        <dbReference type="PROSITE" id="PS50850"/>
    </source>
</evidence>
<dbReference type="Proteomes" id="UP000597444">
    <property type="component" value="Unassembled WGS sequence"/>
</dbReference>
<dbReference type="InterPro" id="IPR005829">
    <property type="entry name" value="Sugar_transporter_CS"/>
</dbReference>
<feature type="transmembrane region" description="Helical" evidence="5">
    <location>
        <begin position="442"/>
        <end position="462"/>
    </location>
</feature>
<feature type="transmembrane region" description="Helical" evidence="5">
    <location>
        <begin position="474"/>
        <end position="496"/>
    </location>
</feature>
<keyword evidence="3 5" id="KW-1133">Transmembrane helix</keyword>
<dbReference type="Gene3D" id="1.20.1250.20">
    <property type="entry name" value="MFS general substrate transporter like domains"/>
    <property type="match status" value="2"/>
</dbReference>
<accession>A0A8J3N323</accession>
<feature type="transmembrane region" description="Helical" evidence="5">
    <location>
        <begin position="380"/>
        <end position="397"/>
    </location>
</feature>
<dbReference type="InterPro" id="IPR036259">
    <property type="entry name" value="MFS_trans_sf"/>
</dbReference>
<dbReference type="GO" id="GO:0005886">
    <property type="term" value="C:plasma membrane"/>
    <property type="evidence" value="ECO:0007669"/>
    <property type="project" value="UniProtKB-SubCell"/>
</dbReference>
<evidence type="ECO:0000256" key="3">
    <source>
        <dbReference type="ARBA" id="ARBA00022989"/>
    </source>
</evidence>
<feature type="transmembrane region" description="Helical" evidence="5">
    <location>
        <begin position="311"/>
        <end position="333"/>
    </location>
</feature>
<dbReference type="SUPFAM" id="SSF103473">
    <property type="entry name" value="MFS general substrate transporter"/>
    <property type="match status" value="1"/>
</dbReference>
<comment type="caution">
    <text evidence="7">The sequence shown here is derived from an EMBL/GenBank/DDBJ whole genome shotgun (WGS) entry which is preliminary data.</text>
</comment>
<comment type="subcellular location">
    <subcellularLocation>
        <location evidence="1">Cell membrane</location>
        <topology evidence="1">Multi-pass membrane protein</topology>
    </subcellularLocation>
</comment>
<feature type="transmembrane region" description="Helical" evidence="5">
    <location>
        <begin position="353"/>
        <end position="371"/>
    </location>
</feature>
<evidence type="ECO:0000256" key="4">
    <source>
        <dbReference type="ARBA" id="ARBA00023136"/>
    </source>
</evidence>
<evidence type="ECO:0000256" key="2">
    <source>
        <dbReference type="ARBA" id="ARBA00022692"/>
    </source>
</evidence>
<evidence type="ECO:0000313" key="8">
    <source>
        <dbReference type="Proteomes" id="UP000597444"/>
    </source>
</evidence>
<feature type="transmembrane region" description="Helical" evidence="5">
    <location>
        <begin position="160"/>
        <end position="184"/>
    </location>
</feature>
<dbReference type="Pfam" id="PF07690">
    <property type="entry name" value="MFS_1"/>
    <property type="match status" value="1"/>
</dbReference>
<feature type="transmembrane region" description="Helical" evidence="5">
    <location>
        <begin position="251"/>
        <end position="271"/>
    </location>
</feature>
<dbReference type="EMBL" id="BNJK01000001">
    <property type="protein sequence ID" value="GHO92702.1"/>
    <property type="molecule type" value="Genomic_DNA"/>
</dbReference>
<evidence type="ECO:0000313" key="7">
    <source>
        <dbReference type="EMBL" id="GHO92702.1"/>
    </source>
</evidence>
<dbReference type="RefSeq" id="WP_220203524.1">
    <property type="nucleotide sequence ID" value="NZ_BNJK01000001.1"/>
</dbReference>
<feature type="transmembrane region" description="Helical" evidence="5">
    <location>
        <begin position="26"/>
        <end position="52"/>
    </location>
</feature>
<reference evidence="7" key="1">
    <citation type="submission" date="2020-10" db="EMBL/GenBank/DDBJ databases">
        <title>Taxonomic study of unclassified bacteria belonging to the class Ktedonobacteria.</title>
        <authorList>
            <person name="Yabe S."/>
            <person name="Wang C.M."/>
            <person name="Zheng Y."/>
            <person name="Sakai Y."/>
            <person name="Cavaletti L."/>
            <person name="Monciardini P."/>
            <person name="Donadio S."/>
        </authorList>
    </citation>
    <scope>NUCLEOTIDE SEQUENCE</scope>
    <source>
        <strain evidence="7">ID150040</strain>
    </source>
</reference>
<dbReference type="PROSITE" id="PS00216">
    <property type="entry name" value="SUGAR_TRANSPORT_1"/>
    <property type="match status" value="1"/>
</dbReference>
<feature type="transmembrane region" description="Helical" evidence="5">
    <location>
        <begin position="64"/>
        <end position="83"/>
    </location>
</feature>
<evidence type="ECO:0000256" key="1">
    <source>
        <dbReference type="ARBA" id="ARBA00004651"/>
    </source>
</evidence>